<feature type="domain" description="HTH luxR-type" evidence="4">
    <location>
        <begin position="129"/>
        <end position="194"/>
    </location>
</feature>
<protein>
    <submittedName>
        <fullName evidence="5">Putative two-component response regulator</fullName>
    </submittedName>
</protein>
<dbReference type="eggNOG" id="COG2197">
    <property type="taxonomic scope" value="Bacteria"/>
</dbReference>
<keyword evidence="3" id="KW-0804">Transcription</keyword>
<dbReference type="STRING" id="498211.CJA_1395"/>
<dbReference type="Gene3D" id="3.40.50.2300">
    <property type="match status" value="1"/>
</dbReference>
<organism evidence="5 6">
    <name type="scientific">Cellvibrio japonicus (strain Ueda107)</name>
    <name type="common">Pseudomonas fluorescens subsp. cellulosa</name>
    <dbReference type="NCBI Taxonomy" id="498211"/>
    <lineage>
        <taxon>Bacteria</taxon>
        <taxon>Pseudomonadati</taxon>
        <taxon>Pseudomonadota</taxon>
        <taxon>Gammaproteobacteria</taxon>
        <taxon>Cellvibrionales</taxon>
        <taxon>Cellvibrionaceae</taxon>
        <taxon>Cellvibrio</taxon>
    </lineage>
</organism>
<dbReference type="InterPro" id="IPR016032">
    <property type="entry name" value="Sig_transdc_resp-reg_C-effctor"/>
</dbReference>
<dbReference type="Pfam" id="PF00196">
    <property type="entry name" value="GerE"/>
    <property type="match status" value="1"/>
</dbReference>
<dbReference type="PROSITE" id="PS50043">
    <property type="entry name" value="HTH_LUXR_2"/>
    <property type="match status" value="1"/>
</dbReference>
<evidence type="ECO:0000256" key="3">
    <source>
        <dbReference type="ARBA" id="ARBA00023163"/>
    </source>
</evidence>
<evidence type="ECO:0000256" key="2">
    <source>
        <dbReference type="ARBA" id="ARBA00023125"/>
    </source>
</evidence>
<dbReference type="AlphaFoldDB" id="B3PD30"/>
<evidence type="ECO:0000256" key="1">
    <source>
        <dbReference type="ARBA" id="ARBA00023015"/>
    </source>
</evidence>
<evidence type="ECO:0000313" key="6">
    <source>
        <dbReference type="Proteomes" id="UP000001036"/>
    </source>
</evidence>
<dbReference type="HOGENOM" id="CLU_000445_90_8_6"/>
<dbReference type="KEGG" id="cja:CJA_1395"/>
<dbReference type="EMBL" id="CP000934">
    <property type="protein sequence ID" value="ACE82939.1"/>
    <property type="molecule type" value="Genomic_DNA"/>
</dbReference>
<dbReference type="PANTHER" id="PTHR43214:SF24">
    <property type="entry name" value="TRANSCRIPTIONAL REGULATORY PROTEIN NARL-RELATED"/>
    <property type="match status" value="1"/>
</dbReference>
<dbReference type="SMART" id="SM00421">
    <property type="entry name" value="HTH_LUXR"/>
    <property type="match status" value="1"/>
</dbReference>
<accession>B3PD30</accession>
<dbReference type="InterPro" id="IPR039420">
    <property type="entry name" value="WalR-like"/>
</dbReference>
<dbReference type="Proteomes" id="UP000001036">
    <property type="component" value="Chromosome"/>
</dbReference>
<dbReference type="GO" id="GO:0003677">
    <property type="term" value="F:DNA binding"/>
    <property type="evidence" value="ECO:0007669"/>
    <property type="project" value="UniProtKB-KW"/>
</dbReference>
<dbReference type="CDD" id="cd06170">
    <property type="entry name" value="LuxR_C_like"/>
    <property type="match status" value="1"/>
</dbReference>
<dbReference type="GO" id="GO:0006355">
    <property type="term" value="P:regulation of DNA-templated transcription"/>
    <property type="evidence" value="ECO:0007669"/>
    <property type="project" value="InterPro"/>
</dbReference>
<gene>
    <name evidence="5" type="ordered locus">CJA_1395</name>
</gene>
<dbReference type="PRINTS" id="PR00038">
    <property type="entry name" value="HTHLUXR"/>
</dbReference>
<sequence>MMQQIFIAPAYLTSPRWYQAFPEAVHLEQVPPQLPADALVWVFVNEENNSLVARLSAQGCKVIGLTAAEQVEQARRVMEAGASGYLHYLAVPELLVQVASVVEAGGLWLGADLMRQLIRATARQLSASPLVDLSSLTCRERLVAEAVAAGKTNKEVARELEITERTVKAHMGAIFEKLQVRDRLQLVLLLSGKKPN</sequence>
<keyword evidence="2" id="KW-0238">DNA-binding</keyword>
<dbReference type="InterPro" id="IPR000792">
    <property type="entry name" value="Tscrpt_reg_LuxR_C"/>
</dbReference>
<dbReference type="SUPFAM" id="SSF46894">
    <property type="entry name" value="C-terminal effector domain of the bipartite response regulators"/>
    <property type="match status" value="1"/>
</dbReference>
<reference evidence="5 6" key="1">
    <citation type="journal article" date="2008" name="J. Bacteriol.">
        <title>Insights into plant cell wall degradation from the genome sequence of the soil bacterium Cellvibrio japonicus.</title>
        <authorList>
            <person name="Deboy R.T."/>
            <person name="Mongodin E.F."/>
            <person name="Fouts D.E."/>
            <person name="Tailford L.E."/>
            <person name="Khouri H."/>
            <person name="Emerson J.B."/>
            <person name="Mohamoud Y."/>
            <person name="Watkins K."/>
            <person name="Henrissat B."/>
            <person name="Gilbert H.J."/>
            <person name="Nelson K.E."/>
        </authorList>
    </citation>
    <scope>NUCLEOTIDE SEQUENCE [LARGE SCALE GENOMIC DNA]</scope>
    <source>
        <strain evidence="5 6">Ueda107</strain>
    </source>
</reference>
<keyword evidence="6" id="KW-1185">Reference proteome</keyword>
<evidence type="ECO:0000313" key="5">
    <source>
        <dbReference type="EMBL" id="ACE82939.1"/>
    </source>
</evidence>
<evidence type="ECO:0000259" key="4">
    <source>
        <dbReference type="PROSITE" id="PS50043"/>
    </source>
</evidence>
<dbReference type="PANTHER" id="PTHR43214">
    <property type="entry name" value="TWO-COMPONENT RESPONSE REGULATOR"/>
    <property type="match status" value="1"/>
</dbReference>
<proteinExistence type="predicted"/>
<keyword evidence="1" id="KW-0805">Transcription regulation</keyword>
<name>B3PD30_CELJU</name>
<dbReference type="PROSITE" id="PS00622">
    <property type="entry name" value="HTH_LUXR_1"/>
    <property type="match status" value="1"/>
</dbReference>